<feature type="transmembrane region" description="Helical" evidence="1">
    <location>
        <begin position="185"/>
        <end position="203"/>
    </location>
</feature>
<evidence type="ECO:0000313" key="3">
    <source>
        <dbReference type="EMBL" id="SFB45118.1"/>
    </source>
</evidence>
<feature type="transmembrane region" description="Helical" evidence="1">
    <location>
        <begin position="158"/>
        <end position="179"/>
    </location>
</feature>
<keyword evidence="1" id="KW-0812">Transmembrane</keyword>
<evidence type="ECO:0000259" key="2">
    <source>
        <dbReference type="Pfam" id="PF01569"/>
    </source>
</evidence>
<feature type="transmembrane region" description="Helical" evidence="1">
    <location>
        <begin position="21"/>
        <end position="41"/>
    </location>
</feature>
<dbReference type="InterPro" id="IPR036938">
    <property type="entry name" value="PAP2/HPO_sf"/>
</dbReference>
<feature type="transmembrane region" description="Helical" evidence="1">
    <location>
        <begin position="99"/>
        <end position="117"/>
    </location>
</feature>
<dbReference type="Pfam" id="PF01569">
    <property type="entry name" value="PAP2"/>
    <property type="match status" value="1"/>
</dbReference>
<evidence type="ECO:0000256" key="1">
    <source>
        <dbReference type="SAM" id="Phobius"/>
    </source>
</evidence>
<organism evidence="3 4">
    <name type="scientific">Amycolatopsis marina</name>
    <dbReference type="NCBI Taxonomy" id="490629"/>
    <lineage>
        <taxon>Bacteria</taxon>
        <taxon>Bacillati</taxon>
        <taxon>Actinomycetota</taxon>
        <taxon>Actinomycetes</taxon>
        <taxon>Pseudonocardiales</taxon>
        <taxon>Pseudonocardiaceae</taxon>
        <taxon>Amycolatopsis</taxon>
    </lineage>
</organism>
<dbReference type="EMBL" id="FOKG01000012">
    <property type="protein sequence ID" value="SFB45118.1"/>
    <property type="molecule type" value="Genomic_DNA"/>
</dbReference>
<evidence type="ECO:0000313" key="4">
    <source>
        <dbReference type="Proteomes" id="UP000243799"/>
    </source>
</evidence>
<gene>
    <name evidence="3" type="ORF">SAMN05216266_1122</name>
</gene>
<feature type="transmembrane region" description="Helical" evidence="1">
    <location>
        <begin position="76"/>
        <end position="92"/>
    </location>
</feature>
<keyword evidence="1" id="KW-0472">Membrane</keyword>
<name>A0A1I1B8W3_9PSEU</name>
<keyword evidence="4" id="KW-1185">Reference proteome</keyword>
<keyword evidence="1" id="KW-1133">Transmembrane helix</keyword>
<dbReference type="Proteomes" id="UP000243799">
    <property type="component" value="Unassembled WGS sequence"/>
</dbReference>
<accession>A0A1I1B8W3</accession>
<dbReference type="InterPro" id="IPR000326">
    <property type="entry name" value="PAP2/HPO"/>
</dbReference>
<protein>
    <submittedName>
        <fullName evidence="3">PAP2 superfamily protein</fullName>
    </submittedName>
</protein>
<proteinExistence type="predicted"/>
<dbReference type="AlphaFoldDB" id="A0A1I1B8W3"/>
<sequence length="214" mass="22279">MIYHTTTNCRCSTRLHRVVRSSSAVVAGLIVTLLLGIVYAGDRGPGPFDQSIMSRIEESTANQDTLLRLLVLPTEPIVLLPLLAVLALTALLGRGKRELALVLAGPAVAVALNTWLLKPAFGRYFDDHLAYPSGHAVSLVAVFTVLAVLARPGVATRLVVGIGVLLTLGAGVGMAALGYHYPTDVLGAAAFAIAVVLGIAAGLERLPGAEKSAR</sequence>
<reference evidence="4" key="1">
    <citation type="submission" date="2016-10" db="EMBL/GenBank/DDBJ databases">
        <authorList>
            <person name="Varghese N."/>
            <person name="Submissions S."/>
        </authorList>
    </citation>
    <scope>NUCLEOTIDE SEQUENCE [LARGE SCALE GENOMIC DNA]</scope>
    <source>
        <strain evidence="4">CGMCC 4.3568</strain>
    </source>
</reference>
<dbReference type="STRING" id="490629.SAMN05216266_1122"/>
<dbReference type="Gene3D" id="1.20.144.10">
    <property type="entry name" value="Phosphatidic acid phosphatase type 2/haloperoxidase"/>
    <property type="match status" value="1"/>
</dbReference>
<feature type="transmembrane region" description="Helical" evidence="1">
    <location>
        <begin position="129"/>
        <end position="149"/>
    </location>
</feature>
<dbReference type="OrthoDB" id="4571073at2"/>
<dbReference type="SUPFAM" id="SSF48317">
    <property type="entry name" value="Acid phosphatase/Vanadium-dependent haloperoxidase"/>
    <property type="match status" value="1"/>
</dbReference>
<feature type="domain" description="Phosphatidic acid phosphatase type 2/haloperoxidase" evidence="2">
    <location>
        <begin position="128"/>
        <end position="200"/>
    </location>
</feature>